<comment type="caution">
    <text evidence="2">The sequence shown here is derived from an EMBL/GenBank/DDBJ whole genome shotgun (WGS) entry which is preliminary data.</text>
</comment>
<feature type="region of interest" description="Disordered" evidence="1">
    <location>
        <begin position="48"/>
        <end position="69"/>
    </location>
</feature>
<evidence type="ECO:0000313" key="3">
    <source>
        <dbReference type="Proteomes" id="UP000188268"/>
    </source>
</evidence>
<reference evidence="2 3" key="1">
    <citation type="submission" date="2013-09" db="EMBL/GenBank/DDBJ databases">
        <title>Corchorus capsularis genome sequencing.</title>
        <authorList>
            <person name="Alam M."/>
            <person name="Haque M.S."/>
            <person name="Islam M.S."/>
            <person name="Emdad E.M."/>
            <person name="Islam M.M."/>
            <person name="Ahmed B."/>
            <person name="Halim A."/>
            <person name="Hossen Q.M.M."/>
            <person name="Hossain M.Z."/>
            <person name="Ahmed R."/>
            <person name="Khan M.M."/>
            <person name="Islam R."/>
            <person name="Rashid M.M."/>
            <person name="Khan S.A."/>
            <person name="Rahman M.S."/>
            <person name="Alam M."/>
        </authorList>
    </citation>
    <scope>NUCLEOTIDE SEQUENCE [LARGE SCALE GENOMIC DNA]</scope>
    <source>
        <strain evidence="3">cv. CVL-1</strain>
        <tissue evidence="2">Whole seedling</tissue>
    </source>
</reference>
<dbReference type="EMBL" id="AWWV01009755">
    <property type="protein sequence ID" value="OMO84183.1"/>
    <property type="molecule type" value="Genomic_DNA"/>
</dbReference>
<dbReference type="Gramene" id="OMO84183">
    <property type="protein sequence ID" value="OMO84183"/>
    <property type="gene ID" value="CCACVL1_10955"/>
</dbReference>
<dbReference type="Proteomes" id="UP000188268">
    <property type="component" value="Unassembled WGS sequence"/>
</dbReference>
<evidence type="ECO:0000256" key="1">
    <source>
        <dbReference type="SAM" id="MobiDB-lite"/>
    </source>
</evidence>
<dbReference type="STRING" id="210143.A0A1R3INQ2"/>
<dbReference type="AlphaFoldDB" id="A0A1R3INQ2"/>
<proteinExistence type="predicted"/>
<sequence>MNQSQIVGCLFFGFRLHDGIRFWERVVRREEGEQGIARWSFCHSSDKKSSLLSRSSSPENAEFRDSKEESSVSEQISCVDSSTKVQNDANAKVMASPTANQFPGAKETPSPTAAGAKDSRLHAATYSVNIQNVVAKNINADFGCVYGYGGVSMVVEVLTDKITRSFAAEGGSEGLCRKDNRYLLSYGQVQM</sequence>
<keyword evidence="3" id="KW-1185">Reference proteome</keyword>
<organism evidence="2 3">
    <name type="scientific">Corchorus capsularis</name>
    <name type="common">Jute</name>
    <dbReference type="NCBI Taxonomy" id="210143"/>
    <lineage>
        <taxon>Eukaryota</taxon>
        <taxon>Viridiplantae</taxon>
        <taxon>Streptophyta</taxon>
        <taxon>Embryophyta</taxon>
        <taxon>Tracheophyta</taxon>
        <taxon>Spermatophyta</taxon>
        <taxon>Magnoliopsida</taxon>
        <taxon>eudicotyledons</taxon>
        <taxon>Gunneridae</taxon>
        <taxon>Pentapetalae</taxon>
        <taxon>rosids</taxon>
        <taxon>malvids</taxon>
        <taxon>Malvales</taxon>
        <taxon>Malvaceae</taxon>
        <taxon>Grewioideae</taxon>
        <taxon>Apeibeae</taxon>
        <taxon>Corchorus</taxon>
    </lineage>
</organism>
<name>A0A1R3INQ2_COCAP</name>
<gene>
    <name evidence="2" type="ORF">CCACVL1_10955</name>
</gene>
<protein>
    <submittedName>
        <fullName evidence="2">Transcription factor bHLH62-like protein</fullName>
    </submittedName>
</protein>
<evidence type="ECO:0000313" key="2">
    <source>
        <dbReference type="EMBL" id="OMO84183.1"/>
    </source>
</evidence>
<accession>A0A1R3INQ2</accession>
<feature type="region of interest" description="Disordered" evidence="1">
    <location>
        <begin position="95"/>
        <end position="116"/>
    </location>
</feature>